<dbReference type="EMBL" id="JACBZH010000001">
    <property type="protein sequence ID" value="NYH92556.1"/>
    <property type="molecule type" value="Genomic_DNA"/>
</dbReference>
<proteinExistence type="predicted"/>
<protein>
    <recommendedName>
        <fullName evidence="4">DUF839 domain-containing protein</fullName>
    </recommendedName>
</protein>
<reference evidence="2 3" key="1">
    <citation type="submission" date="2020-07" db="EMBL/GenBank/DDBJ databases">
        <title>Sequencing the genomes of 1000 actinobacteria strains.</title>
        <authorList>
            <person name="Klenk H.-P."/>
        </authorList>
    </citation>
    <scope>NUCLEOTIDE SEQUENCE [LARGE SCALE GENOMIC DNA]</scope>
    <source>
        <strain evidence="2 3">DSM 18448</strain>
    </source>
</reference>
<name>A0A852ZV21_9ACTN</name>
<keyword evidence="3" id="KW-1185">Reference proteome</keyword>
<evidence type="ECO:0000256" key="1">
    <source>
        <dbReference type="SAM" id="MobiDB-lite"/>
    </source>
</evidence>
<dbReference type="PANTHER" id="PTHR35399">
    <property type="entry name" value="SLR8030 PROTEIN"/>
    <property type="match status" value="1"/>
</dbReference>
<dbReference type="InterPro" id="IPR008557">
    <property type="entry name" value="PhoX"/>
</dbReference>
<accession>A0A852ZV21</accession>
<feature type="region of interest" description="Disordered" evidence="1">
    <location>
        <begin position="269"/>
        <end position="289"/>
    </location>
</feature>
<evidence type="ECO:0008006" key="4">
    <source>
        <dbReference type="Google" id="ProtNLM"/>
    </source>
</evidence>
<evidence type="ECO:0000313" key="3">
    <source>
        <dbReference type="Proteomes" id="UP000579605"/>
    </source>
</evidence>
<gene>
    <name evidence="2" type="ORF">F4554_005194</name>
</gene>
<dbReference type="Pfam" id="PF05787">
    <property type="entry name" value="PhoX"/>
    <property type="match status" value="1"/>
</dbReference>
<evidence type="ECO:0000313" key="2">
    <source>
        <dbReference type="EMBL" id="NYH92556.1"/>
    </source>
</evidence>
<dbReference type="AlphaFoldDB" id="A0A852ZV21"/>
<sequence length="319" mass="34571">MNPLSSLLPRQFSRAPVPDNAGDGAVVLPLEWSRGRSCHRGAGQALMVTGREAVGVSAEPLNNLSELSEPSEPSNLCELFVLAVRRTVPAGDWQEVLGGDLPYNRVFTARAPFVLTGPAAGHRLLRTVADPSGRRVLGTSARRCLAVTPWGTTLHGERAVHPNAHQNLARDPHEANRFGWLVELDPYDPDATPRKRTMLGRFQRDRVAISLTADGRVTADMVGMVATAEPSGARFRFVSRDRVRRGATAAEHRHNLALLDHGTLYAARPADDGEADREGTDAWTPLCDDEQSFVPGRSVTEVLLDPRSAARAGDPLPLP</sequence>
<comment type="caution">
    <text evidence="2">The sequence shown here is derived from an EMBL/GenBank/DDBJ whole genome shotgun (WGS) entry which is preliminary data.</text>
</comment>
<dbReference type="Proteomes" id="UP000579605">
    <property type="component" value="Unassembled WGS sequence"/>
</dbReference>
<organism evidence="2 3">
    <name type="scientific">Actinopolymorpha rutila</name>
    <dbReference type="NCBI Taxonomy" id="446787"/>
    <lineage>
        <taxon>Bacteria</taxon>
        <taxon>Bacillati</taxon>
        <taxon>Actinomycetota</taxon>
        <taxon>Actinomycetes</taxon>
        <taxon>Propionibacteriales</taxon>
        <taxon>Actinopolymorphaceae</taxon>
        <taxon>Actinopolymorpha</taxon>
    </lineage>
</organism>
<dbReference type="PANTHER" id="PTHR35399:SF2">
    <property type="entry name" value="DUF839 DOMAIN-CONTAINING PROTEIN"/>
    <property type="match status" value="1"/>
</dbReference>
<dbReference type="RefSeq" id="WP_179789966.1">
    <property type="nucleotide sequence ID" value="NZ_BAAARR010000021.1"/>
</dbReference>